<dbReference type="GO" id="GO:0003729">
    <property type="term" value="F:mRNA binding"/>
    <property type="evidence" value="ECO:0007669"/>
    <property type="project" value="TreeGrafter"/>
</dbReference>
<keyword evidence="1 2" id="KW-0694">RNA-binding</keyword>
<dbReference type="EMBL" id="MCGO01000175">
    <property type="protein sequence ID" value="ORY22680.1"/>
    <property type="molecule type" value="Genomic_DNA"/>
</dbReference>
<dbReference type="Pfam" id="PF00076">
    <property type="entry name" value="RRM_1"/>
    <property type="match status" value="1"/>
</dbReference>
<dbReference type="PANTHER" id="PTHR48025">
    <property type="entry name" value="OS02G0815200 PROTEIN"/>
    <property type="match status" value="1"/>
</dbReference>
<dbReference type="AlphaFoldDB" id="A0A1Y2AK55"/>
<organism evidence="4 5">
    <name type="scientific">Rhizoclosmatium globosum</name>
    <dbReference type="NCBI Taxonomy" id="329046"/>
    <lineage>
        <taxon>Eukaryota</taxon>
        <taxon>Fungi</taxon>
        <taxon>Fungi incertae sedis</taxon>
        <taxon>Chytridiomycota</taxon>
        <taxon>Chytridiomycota incertae sedis</taxon>
        <taxon>Chytridiomycetes</taxon>
        <taxon>Chytridiales</taxon>
        <taxon>Chytriomycetaceae</taxon>
        <taxon>Rhizoclosmatium</taxon>
    </lineage>
</organism>
<accession>A0A1Y2AK55</accession>
<feature type="domain" description="RRM" evidence="3">
    <location>
        <begin position="12"/>
        <end position="89"/>
    </location>
</feature>
<dbReference type="InterPro" id="IPR035979">
    <property type="entry name" value="RBD_domain_sf"/>
</dbReference>
<dbReference type="CDD" id="cd00590">
    <property type="entry name" value="RRM_SF"/>
    <property type="match status" value="1"/>
</dbReference>
<evidence type="ECO:0000313" key="5">
    <source>
        <dbReference type="Proteomes" id="UP000193642"/>
    </source>
</evidence>
<dbReference type="SMART" id="SM00360">
    <property type="entry name" value="RRM"/>
    <property type="match status" value="1"/>
</dbReference>
<evidence type="ECO:0000256" key="2">
    <source>
        <dbReference type="PROSITE-ProRule" id="PRU00176"/>
    </source>
</evidence>
<gene>
    <name evidence="4" type="ORF">BCR33DRAFT_796960</name>
</gene>
<dbReference type="Gene3D" id="3.30.70.330">
    <property type="match status" value="1"/>
</dbReference>
<dbReference type="PROSITE" id="PS50102">
    <property type="entry name" value="RRM"/>
    <property type="match status" value="1"/>
</dbReference>
<comment type="caution">
    <text evidence="4">The sequence shown here is derived from an EMBL/GenBank/DDBJ whole genome shotgun (WGS) entry which is preliminary data.</text>
</comment>
<evidence type="ECO:0000313" key="4">
    <source>
        <dbReference type="EMBL" id="ORY22680.1"/>
    </source>
</evidence>
<evidence type="ECO:0000256" key="1">
    <source>
        <dbReference type="ARBA" id="ARBA00022884"/>
    </source>
</evidence>
<reference evidence="4 5" key="1">
    <citation type="submission" date="2016-07" db="EMBL/GenBank/DDBJ databases">
        <title>Pervasive Adenine N6-methylation of Active Genes in Fungi.</title>
        <authorList>
            <consortium name="DOE Joint Genome Institute"/>
            <person name="Mondo S.J."/>
            <person name="Dannebaum R.O."/>
            <person name="Kuo R.C."/>
            <person name="Labutti K."/>
            <person name="Haridas S."/>
            <person name="Kuo A."/>
            <person name="Salamov A."/>
            <person name="Ahrendt S.R."/>
            <person name="Lipzen A."/>
            <person name="Sullivan W."/>
            <person name="Andreopoulos W.B."/>
            <person name="Clum A."/>
            <person name="Lindquist E."/>
            <person name="Daum C."/>
            <person name="Ramamoorthy G.K."/>
            <person name="Gryganskyi A."/>
            <person name="Culley D."/>
            <person name="Magnuson J.K."/>
            <person name="James T.Y."/>
            <person name="O'Malley M.A."/>
            <person name="Stajich J.E."/>
            <person name="Spatafora J.W."/>
            <person name="Visel A."/>
            <person name="Grigoriev I.V."/>
        </authorList>
    </citation>
    <scope>NUCLEOTIDE SEQUENCE [LARGE SCALE GENOMIC DNA]</scope>
    <source>
        <strain evidence="4 5">JEL800</strain>
    </source>
</reference>
<dbReference type="InterPro" id="IPR050502">
    <property type="entry name" value="Euk_RNA-bind_prot"/>
</dbReference>
<name>A0A1Y2AK55_9FUNG</name>
<proteinExistence type="predicted"/>
<dbReference type="PANTHER" id="PTHR48025:SF1">
    <property type="entry name" value="RRM DOMAIN-CONTAINING PROTEIN"/>
    <property type="match status" value="1"/>
</dbReference>
<dbReference type="OrthoDB" id="1049195at2759"/>
<dbReference type="InterPro" id="IPR012677">
    <property type="entry name" value="Nucleotide-bd_a/b_plait_sf"/>
</dbReference>
<protein>
    <recommendedName>
        <fullName evidence="3">RRM domain-containing protein</fullName>
    </recommendedName>
</protein>
<keyword evidence="5" id="KW-1185">Reference proteome</keyword>
<evidence type="ECO:0000259" key="3">
    <source>
        <dbReference type="PROSITE" id="PS50102"/>
    </source>
</evidence>
<dbReference type="Proteomes" id="UP000193642">
    <property type="component" value="Unassembled WGS sequence"/>
</dbReference>
<dbReference type="InterPro" id="IPR000504">
    <property type="entry name" value="RRM_dom"/>
</dbReference>
<dbReference type="STRING" id="329046.A0A1Y2AK55"/>
<dbReference type="SUPFAM" id="SSF54928">
    <property type="entry name" value="RNA-binding domain, RBD"/>
    <property type="match status" value="1"/>
</dbReference>
<sequence>MQEEGRAAEQSLKLVVGNVPFSADAEDLKNLFRNAGRVLTATVPKSQAGKSKGYSTVTMASREEGRNAIERYNGFQWMGRNLVVRETNPVPVHGPSTLPTAEHHTVSFDFARFLLQFAYRSLGCTQFLIQCTSLVDSESRSVAVVIVVSSSKFSLFDSNPSSCEC</sequence>